<evidence type="ECO:0000313" key="2">
    <source>
        <dbReference type="EMBL" id="PWR75454.1"/>
    </source>
</evidence>
<dbReference type="NCBIfam" id="NF046055">
    <property type="entry name" value="restr_BPTD_3080"/>
    <property type="match status" value="1"/>
</dbReference>
<gene>
    <name evidence="2" type="ORF">DLD82_04805</name>
</gene>
<sequence>MPQTVIENPVINSPYTEPDKHFRFSDEGITNEIISGRRVSSYFIPIPQPKQKTKQLTITESEWVGDRIEENTFINQIRDRVKIWRDNNWPGTTEVTRKLLRYWTSSEREKPLFFCQIEALETAIYLTEVAEKQGDSWILEQLKSANNEVNPGLWRIAFKMATGTGKTVVMAMILTWQTLNKIQNPRDSRFSDTFLIVTPGITIRDRLRVLYPNDVDNYYRQRDLVPPDMLERLGQARIHITNFHTFQLRETVSVSKLTKTILSKGENGIFTETPDQMVRRVCRSFGNKKNIIILNDEAHHCYRPKPRDPSEKLTGEENAIAKKQEDEARTWLSGIEAIAAKIGVRNVFDVSATPFFLKGSGYREGSLFPWVVSDFSLIDAIESGIVKVPRVPVSDNSMSGNEPTYRDLWYRIRDNLPKKGRKTEAISGEPKLPPELEGAIHSLYSNYEQYFKLWEQDTIGRENGRTPPVFIVVCNNTNVSKLVFDYISGWERDIDGQKVVAAGNLPLFANDNGNGRWLSRPNTILVDSEQIESGTAMSAEFKRAASREIEEFRNELRERFPGRDVSTIDDTEILREVMNTVGKPGKLGEHIRCVVSVSMLTEGWDAQTVTHILGIRAFGTQLLCEQVVGRALRRQSYSVGDDGLFPPEYAEVYGVPFSFIPCSGSTKIPRAPTPTTRVRALEERIECEISFPRLAGYRYDIGSEQLSASFTKASQFALSTADIPTQTENAPIIGESSIHTLDDLKRHRPNEVAFQLAKRVYEQKFPDKKIEDQPWLFPQVLSITKQWLSECLYCKDNTFIQLLLLVGPADNAAEKIYHAIVKGNTSNPCVLPVMMSYDSIGSTRYVDFDTSKPIWPTSPQKCHISHVAADTTSWEQKMAQVLEEMDEVVHYVKNQSLGFTIPYTINGQEHQYNPDFIARIDDSHGPDDLLSLIVEVSGQQRLDKDVKVSTARELWIPAVNNHGGFGRWGFIEVTDPWDAAHAIRGYILSERNNS</sequence>
<feature type="domain" description="Helicase/UvrB N-terminal" evidence="1">
    <location>
        <begin position="146"/>
        <end position="354"/>
    </location>
</feature>
<organism evidence="2 3">
    <name type="scientific">Methanospirillum stamsii</name>
    <dbReference type="NCBI Taxonomy" id="1277351"/>
    <lineage>
        <taxon>Archaea</taxon>
        <taxon>Methanobacteriati</taxon>
        <taxon>Methanobacteriota</taxon>
        <taxon>Stenosarchaea group</taxon>
        <taxon>Methanomicrobia</taxon>
        <taxon>Methanomicrobiales</taxon>
        <taxon>Methanospirillaceae</taxon>
        <taxon>Methanospirillum</taxon>
    </lineage>
</organism>
<keyword evidence="2" id="KW-0540">Nuclease</keyword>
<dbReference type="AlphaFoldDB" id="A0A2V2N5T6"/>
<dbReference type="PANTHER" id="PTHR47396">
    <property type="entry name" value="TYPE I RESTRICTION ENZYME ECOKI R PROTEIN"/>
    <property type="match status" value="1"/>
</dbReference>
<dbReference type="GO" id="GO:0016787">
    <property type="term" value="F:hydrolase activity"/>
    <property type="evidence" value="ECO:0007669"/>
    <property type="project" value="InterPro"/>
</dbReference>
<dbReference type="RefSeq" id="WP_109939973.1">
    <property type="nucleotide sequence ID" value="NZ_CP176366.1"/>
</dbReference>
<dbReference type="GO" id="GO:0003677">
    <property type="term" value="F:DNA binding"/>
    <property type="evidence" value="ECO:0007669"/>
    <property type="project" value="InterPro"/>
</dbReference>
<proteinExistence type="predicted"/>
<dbReference type="GeneID" id="97609622"/>
<evidence type="ECO:0000313" key="3">
    <source>
        <dbReference type="Proteomes" id="UP000245934"/>
    </source>
</evidence>
<keyword evidence="2" id="KW-0378">Hydrolase</keyword>
<dbReference type="EMBL" id="QGMZ01000010">
    <property type="protein sequence ID" value="PWR75454.1"/>
    <property type="molecule type" value="Genomic_DNA"/>
</dbReference>
<comment type="caution">
    <text evidence="2">The sequence shown here is derived from an EMBL/GenBank/DDBJ whole genome shotgun (WGS) entry which is preliminary data.</text>
</comment>
<evidence type="ECO:0000259" key="1">
    <source>
        <dbReference type="Pfam" id="PF04851"/>
    </source>
</evidence>
<keyword evidence="3" id="KW-1185">Reference proteome</keyword>
<dbReference type="InterPro" id="IPR050742">
    <property type="entry name" value="Helicase_Restrict-Modif_Enz"/>
</dbReference>
<protein>
    <submittedName>
        <fullName evidence="2">Restriction endonuclease subunit R</fullName>
    </submittedName>
</protein>
<dbReference type="OrthoDB" id="75806at2157"/>
<dbReference type="GO" id="GO:0005829">
    <property type="term" value="C:cytosol"/>
    <property type="evidence" value="ECO:0007669"/>
    <property type="project" value="TreeGrafter"/>
</dbReference>
<dbReference type="Pfam" id="PF04851">
    <property type="entry name" value="ResIII"/>
    <property type="match status" value="1"/>
</dbReference>
<dbReference type="GO" id="GO:0004519">
    <property type="term" value="F:endonuclease activity"/>
    <property type="evidence" value="ECO:0007669"/>
    <property type="project" value="UniProtKB-KW"/>
</dbReference>
<accession>A0A2V2N5T6</accession>
<dbReference type="SUPFAM" id="SSF52540">
    <property type="entry name" value="P-loop containing nucleoside triphosphate hydrolases"/>
    <property type="match status" value="1"/>
</dbReference>
<dbReference type="PANTHER" id="PTHR47396:SF1">
    <property type="entry name" value="ATP-DEPENDENT HELICASE IRC3-RELATED"/>
    <property type="match status" value="1"/>
</dbReference>
<keyword evidence="2" id="KW-0255">Endonuclease</keyword>
<dbReference type="InterPro" id="IPR027417">
    <property type="entry name" value="P-loop_NTPase"/>
</dbReference>
<dbReference type="Gene3D" id="3.40.50.300">
    <property type="entry name" value="P-loop containing nucleotide triphosphate hydrolases"/>
    <property type="match status" value="2"/>
</dbReference>
<dbReference type="Proteomes" id="UP000245934">
    <property type="component" value="Unassembled WGS sequence"/>
</dbReference>
<dbReference type="InterPro" id="IPR006935">
    <property type="entry name" value="Helicase/UvrB_N"/>
</dbReference>
<dbReference type="GO" id="GO:0005524">
    <property type="term" value="F:ATP binding"/>
    <property type="evidence" value="ECO:0007669"/>
    <property type="project" value="InterPro"/>
</dbReference>
<reference evidence="2 3" key="1">
    <citation type="submission" date="2018-05" db="EMBL/GenBank/DDBJ databases">
        <title>Draft genome of Methanospirillum stamsii Pt1.</title>
        <authorList>
            <person name="Dueholm M.S."/>
            <person name="Nielsen P.H."/>
            <person name="Bakmann L.F."/>
            <person name="Otzen D.E."/>
        </authorList>
    </citation>
    <scope>NUCLEOTIDE SEQUENCE [LARGE SCALE GENOMIC DNA]</scope>
    <source>
        <strain evidence="2 3">Pt1</strain>
    </source>
</reference>
<name>A0A2V2N5T6_9EURY</name>